<gene>
    <name evidence="1" type="ORF">NCTC13645_01999</name>
</gene>
<proteinExistence type="predicted"/>
<sequence length="83" mass="9210">MGLKQIILIDEEPGDVMGHADGMLFFIKPKTLFVGDFEGVDHVKNRLSRLIQALTLLIYLPLTQKKVSLTVTSPLPKACTQIC</sequence>
<evidence type="ECO:0000313" key="1">
    <source>
        <dbReference type="EMBL" id="SUP60878.1"/>
    </source>
</evidence>
<accession>A0A380P7J5</accession>
<organism evidence="1 2">
    <name type="scientific">Weissella viridescens</name>
    <name type="common">Lactobacillus viridescens</name>
    <dbReference type="NCBI Taxonomy" id="1629"/>
    <lineage>
        <taxon>Bacteria</taxon>
        <taxon>Bacillati</taxon>
        <taxon>Bacillota</taxon>
        <taxon>Bacilli</taxon>
        <taxon>Lactobacillales</taxon>
        <taxon>Lactobacillaceae</taxon>
        <taxon>Weissella</taxon>
    </lineage>
</organism>
<reference evidence="1 2" key="1">
    <citation type="submission" date="2018-06" db="EMBL/GenBank/DDBJ databases">
        <authorList>
            <consortium name="Pathogen Informatics"/>
            <person name="Doyle S."/>
        </authorList>
    </citation>
    <scope>NUCLEOTIDE SEQUENCE [LARGE SCALE GENOMIC DNA]</scope>
    <source>
        <strain evidence="1 2">NCTC13645</strain>
    </source>
</reference>
<dbReference type="AlphaFoldDB" id="A0A380P7J5"/>
<name>A0A380P7J5_WEIVI</name>
<dbReference type="Proteomes" id="UP000254621">
    <property type="component" value="Unassembled WGS sequence"/>
</dbReference>
<dbReference type="Gene3D" id="3.75.10.10">
    <property type="entry name" value="L-arginine/glycine Amidinotransferase, Chain A"/>
    <property type="match status" value="1"/>
</dbReference>
<protein>
    <submittedName>
        <fullName evidence="1">Uncharacterized protein</fullName>
    </submittedName>
</protein>
<evidence type="ECO:0000313" key="2">
    <source>
        <dbReference type="Proteomes" id="UP000254621"/>
    </source>
</evidence>
<dbReference type="EMBL" id="UHIV01000005">
    <property type="protein sequence ID" value="SUP60878.1"/>
    <property type="molecule type" value="Genomic_DNA"/>
</dbReference>